<keyword evidence="1" id="KW-0479">Metal-binding</keyword>
<reference evidence="4" key="2">
    <citation type="submission" date="2016-06" db="EMBL/GenBank/DDBJ databases">
        <title>The genome of a short-lived fish provides insights into sex chromosome evolution and the genetic control of aging.</title>
        <authorList>
            <person name="Reichwald K."/>
            <person name="Felder M."/>
            <person name="Petzold A."/>
            <person name="Koch P."/>
            <person name="Groth M."/>
            <person name="Platzer M."/>
        </authorList>
    </citation>
    <scope>NUCLEOTIDE SEQUENCE</scope>
    <source>
        <tissue evidence="4">Brain</tissue>
    </source>
</reference>
<name>A0A1A8V7S1_NOTFU</name>
<keyword evidence="1" id="KW-0863">Zinc-finger</keyword>
<evidence type="ECO:0000256" key="2">
    <source>
        <dbReference type="SAM" id="MobiDB-lite"/>
    </source>
</evidence>
<dbReference type="PROSITE" id="PS50158">
    <property type="entry name" value="ZF_CCHC"/>
    <property type="match status" value="1"/>
</dbReference>
<gene>
    <name evidence="4" type="primary">Nfu_g_1_019910</name>
</gene>
<sequence>MNKGLVVFLESQEQVGQLVQNGIHLNGEFLQFSPLALPSTRITVSGVPPFVPDSALERELRRFGRMASGFRTVSLGCKNDKLRHVQSLRRQVFMYLDSPSQMLDVSFRVKHEEGYYMVYASSGVMKCFECGDVGHKRVACPHRQNVAGPGAETGAEPAVPSLLAGIGPGDTVNYTVTGGPQGESEGAAGTETMAGSFSVLDGTKAGTGSDPVEQQPEQAEHGGLQPIGDASASLEVRLPEEGLEDQVGTGEKAGIQSVNNRGRLDCQDAQVPEQRQVETESEAEGARFPVAGCHGDSVNDVVNECDSDSDNVSVADSELLEESLYSLEEINEFLDETYGKSVDLQQYFPDAVKFIRSAATLQKEVGLDRLDEKKRYRLKKHVLSLKKSLGWTKVGKKGKIIK</sequence>
<evidence type="ECO:0000313" key="4">
    <source>
        <dbReference type="EMBL" id="SBS55856.1"/>
    </source>
</evidence>
<organism evidence="4">
    <name type="scientific">Nothobranchius furzeri</name>
    <name type="common">Turquoise killifish</name>
    <dbReference type="NCBI Taxonomy" id="105023"/>
    <lineage>
        <taxon>Eukaryota</taxon>
        <taxon>Metazoa</taxon>
        <taxon>Chordata</taxon>
        <taxon>Craniata</taxon>
        <taxon>Vertebrata</taxon>
        <taxon>Euteleostomi</taxon>
        <taxon>Actinopterygii</taxon>
        <taxon>Neopterygii</taxon>
        <taxon>Teleostei</taxon>
        <taxon>Neoteleostei</taxon>
        <taxon>Acanthomorphata</taxon>
        <taxon>Ovalentaria</taxon>
        <taxon>Atherinomorphae</taxon>
        <taxon>Cyprinodontiformes</taxon>
        <taxon>Nothobranchiidae</taxon>
        <taxon>Nothobranchius</taxon>
    </lineage>
</organism>
<feature type="domain" description="CCHC-type" evidence="3">
    <location>
        <begin position="126"/>
        <end position="141"/>
    </location>
</feature>
<accession>A0A1A8V7S1</accession>
<evidence type="ECO:0000259" key="3">
    <source>
        <dbReference type="PROSITE" id="PS50158"/>
    </source>
</evidence>
<dbReference type="GO" id="GO:0008270">
    <property type="term" value="F:zinc ion binding"/>
    <property type="evidence" value="ECO:0007669"/>
    <property type="project" value="UniProtKB-KW"/>
</dbReference>
<keyword evidence="1" id="KW-0862">Zinc</keyword>
<reference evidence="4" key="1">
    <citation type="submission" date="2016-05" db="EMBL/GenBank/DDBJ databases">
        <authorList>
            <person name="Lavstsen T."/>
            <person name="Jespersen J.S."/>
        </authorList>
    </citation>
    <scope>NUCLEOTIDE SEQUENCE</scope>
    <source>
        <tissue evidence="4">Brain</tissue>
    </source>
</reference>
<protein>
    <recommendedName>
        <fullName evidence="3">CCHC-type domain-containing protein</fullName>
    </recommendedName>
</protein>
<dbReference type="GO" id="GO:0003676">
    <property type="term" value="F:nucleic acid binding"/>
    <property type="evidence" value="ECO:0007669"/>
    <property type="project" value="InterPro"/>
</dbReference>
<dbReference type="AlphaFoldDB" id="A0A1A8V7S1"/>
<dbReference type="InterPro" id="IPR001878">
    <property type="entry name" value="Znf_CCHC"/>
</dbReference>
<proteinExistence type="predicted"/>
<dbReference type="EMBL" id="HAEJ01015399">
    <property type="protein sequence ID" value="SBS55856.1"/>
    <property type="molecule type" value="Transcribed_RNA"/>
</dbReference>
<evidence type="ECO:0000256" key="1">
    <source>
        <dbReference type="PROSITE-ProRule" id="PRU00047"/>
    </source>
</evidence>
<feature type="region of interest" description="Disordered" evidence="2">
    <location>
        <begin position="198"/>
        <end position="227"/>
    </location>
</feature>